<evidence type="ECO:0000259" key="2">
    <source>
        <dbReference type="Pfam" id="PF07603"/>
    </source>
</evidence>
<organism evidence="3 4">
    <name type="scientific">Janthinobacterium fluminis</name>
    <dbReference type="NCBI Taxonomy" id="2987524"/>
    <lineage>
        <taxon>Bacteria</taxon>
        <taxon>Pseudomonadati</taxon>
        <taxon>Pseudomonadota</taxon>
        <taxon>Betaproteobacteria</taxon>
        <taxon>Burkholderiales</taxon>
        <taxon>Oxalobacteraceae</taxon>
        <taxon>Janthinobacterium</taxon>
    </lineage>
</organism>
<evidence type="ECO:0000256" key="1">
    <source>
        <dbReference type="SAM" id="MobiDB-lite"/>
    </source>
</evidence>
<evidence type="ECO:0000313" key="3">
    <source>
        <dbReference type="EMBL" id="MDC8756229.1"/>
    </source>
</evidence>
<name>A0ABT5JUB8_9BURK</name>
<dbReference type="InterPro" id="IPR011460">
    <property type="entry name" value="Lcl_C"/>
</dbReference>
<protein>
    <submittedName>
        <fullName evidence="3">DUF1566 domain-containing protein</fullName>
    </submittedName>
</protein>
<feature type="region of interest" description="Disordered" evidence="1">
    <location>
        <begin position="111"/>
        <end position="134"/>
    </location>
</feature>
<dbReference type="EMBL" id="JAQQXR010000001">
    <property type="protein sequence ID" value="MDC8756229.1"/>
    <property type="molecule type" value="Genomic_DNA"/>
</dbReference>
<keyword evidence="4" id="KW-1185">Reference proteome</keyword>
<dbReference type="Pfam" id="PF07603">
    <property type="entry name" value="Lcl_C"/>
    <property type="match status" value="1"/>
</dbReference>
<dbReference type="RefSeq" id="WP_273668855.1">
    <property type="nucleotide sequence ID" value="NZ_JAQQXR010000001.1"/>
</dbReference>
<gene>
    <name evidence="3" type="ORF">OIK44_01340</name>
</gene>
<feature type="compositionally biased region" description="Polar residues" evidence="1">
    <location>
        <begin position="118"/>
        <end position="129"/>
    </location>
</feature>
<dbReference type="Proteomes" id="UP001221208">
    <property type="component" value="Unassembled WGS sequence"/>
</dbReference>
<accession>A0ABT5JUB8</accession>
<comment type="caution">
    <text evidence="3">The sequence shown here is derived from an EMBL/GenBank/DDBJ whole genome shotgun (WGS) entry which is preliminary data.</text>
</comment>
<sequence>MNLNTSTIPAAIGAAFGGGFYAGRINVDGVAFALIVSPKTFGEFKGRWSPNDDNVPGAEHYADGMANTEAMAGAGSVLAAKVLQLDIGGLADWYIPSRDELELIYRNLKPSDDENSESFRSGDNPSSSPVGFPYTEALPAQTTVDAFQEGGNEALEPFWHWSSTQYAAVPSYAWIQFFDDGSQGYTLKSYEGRARAVRRLKI</sequence>
<reference evidence="3 4" key="1">
    <citation type="submission" date="2022-10" db="EMBL/GenBank/DDBJ databases">
        <title>Janthinobacterium sp. hw3 Genome sequencing.</title>
        <authorList>
            <person name="Park S."/>
        </authorList>
    </citation>
    <scope>NUCLEOTIDE SEQUENCE [LARGE SCALE GENOMIC DNA]</scope>
    <source>
        <strain evidence="4">hw3</strain>
    </source>
</reference>
<evidence type="ECO:0000313" key="4">
    <source>
        <dbReference type="Proteomes" id="UP001221208"/>
    </source>
</evidence>
<proteinExistence type="predicted"/>
<feature type="domain" description="Lcl C-terminal" evidence="2">
    <location>
        <begin position="79"/>
        <end position="198"/>
    </location>
</feature>